<dbReference type="PROSITE" id="PS00330">
    <property type="entry name" value="HEMOLYSIN_CALCIUM"/>
    <property type="match status" value="3"/>
</dbReference>
<evidence type="ECO:0000313" key="6">
    <source>
        <dbReference type="EMBL" id="STZ00521.1"/>
    </source>
</evidence>
<dbReference type="Proteomes" id="UP000254107">
    <property type="component" value="Unassembled WGS sequence"/>
</dbReference>
<organism evidence="6 7">
    <name type="scientific">Moraxella lacunata</name>
    <dbReference type="NCBI Taxonomy" id="477"/>
    <lineage>
        <taxon>Bacteria</taxon>
        <taxon>Pseudomonadati</taxon>
        <taxon>Pseudomonadota</taxon>
        <taxon>Gammaproteobacteria</taxon>
        <taxon>Moraxellales</taxon>
        <taxon>Moraxellaceae</taxon>
        <taxon>Moraxella</taxon>
    </lineage>
</organism>
<dbReference type="SUPFAM" id="SSF49313">
    <property type="entry name" value="Cadherin-like"/>
    <property type="match status" value="1"/>
</dbReference>
<dbReference type="InterPro" id="IPR015919">
    <property type="entry name" value="Cadherin-like_sf"/>
</dbReference>
<dbReference type="EMBL" id="UGQC01000001">
    <property type="protein sequence ID" value="STZ00521.1"/>
    <property type="molecule type" value="Genomic_DNA"/>
</dbReference>
<dbReference type="SUPFAM" id="SSF51120">
    <property type="entry name" value="beta-Roll"/>
    <property type="match status" value="5"/>
</dbReference>
<dbReference type="RefSeq" id="WP_181879707.1">
    <property type="nucleotide sequence ID" value="NZ_UGQC01000001.1"/>
</dbReference>
<dbReference type="InterPro" id="IPR050557">
    <property type="entry name" value="RTX_toxin/Mannuronan_C5-epim"/>
</dbReference>
<evidence type="ECO:0000259" key="5">
    <source>
        <dbReference type="SMART" id="SM00736"/>
    </source>
</evidence>
<evidence type="ECO:0000256" key="4">
    <source>
        <dbReference type="SAM" id="MobiDB-lite"/>
    </source>
</evidence>
<dbReference type="GO" id="GO:0005509">
    <property type="term" value="F:calcium ion binding"/>
    <property type="evidence" value="ECO:0007669"/>
    <property type="project" value="InterPro"/>
</dbReference>
<gene>
    <name evidence="6" type="primary">cya_5</name>
    <name evidence="6" type="ORF">NCTC7911_01922</name>
</gene>
<reference evidence="6 7" key="1">
    <citation type="submission" date="2018-06" db="EMBL/GenBank/DDBJ databases">
        <authorList>
            <consortium name="Pathogen Informatics"/>
            <person name="Doyle S."/>
        </authorList>
    </citation>
    <scope>NUCLEOTIDE SEQUENCE [LARGE SCALE GENOMIC DNA]</scope>
    <source>
        <strain evidence="6 7">NCTC7911</strain>
    </source>
</reference>
<dbReference type="InterPro" id="IPR018511">
    <property type="entry name" value="Hemolysin-typ_Ca-bd_CS"/>
</dbReference>
<dbReference type="InterPro" id="IPR013783">
    <property type="entry name" value="Ig-like_fold"/>
</dbReference>
<evidence type="ECO:0000313" key="7">
    <source>
        <dbReference type="Proteomes" id="UP000254107"/>
    </source>
</evidence>
<dbReference type="Gene3D" id="2.150.10.10">
    <property type="entry name" value="Serralysin-like metalloprotease, C-terminal"/>
    <property type="match status" value="6"/>
</dbReference>
<comment type="subcellular location">
    <subcellularLocation>
        <location evidence="1">Secreted</location>
    </subcellularLocation>
</comment>
<dbReference type="InterPro" id="IPR011049">
    <property type="entry name" value="Serralysin-like_metalloprot_C"/>
</dbReference>
<dbReference type="PANTHER" id="PTHR38340:SF1">
    <property type="entry name" value="S-LAYER PROTEIN"/>
    <property type="match status" value="1"/>
</dbReference>
<evidence type="ECO:0000256" key="1">
    <source>
        <dbReference type="ARBA" id="ARBA00004613"/>
    </source>
</evidence>
<proteinExistence type="predicted"/>
<keyword evidence="7" id="KW-1185">Reference proteome</keyword>
<accession>A0A378QIK2</accession>
<sequence length="1524" mass="166182">MSTLTEQKSFSDFLIETTFKAISSNTVGTGFNQESFIKNVKDFNWENDVIQSNLGMAFSNSGKILGLMIFEELVKTFSDDGKQAFVENFKKITDSTLNIASLSVKKSMIDDAILELDKKILQESSDAKKQIYQLTKTNLQKSLTSMTDELSISLQKEGSSLDDFNKNPREVVNKILGGSLGNKLFDFTGHIFNAGNFINLMATQVDATNPEELLDYSASWVNLGVSISNIGDDFTKGVSGVFSQVKGLSAKDLALMSARGVFVGIVTDITYKISYATAEWIFSVGFKNLFKEELYEMDWFLNLSESAYSTIFSHLTADKLNAVIAFNTMILGNFVNEQGKSVIEKDTVILFGSDDYKSMDFDKALKSYKKLYKAVSGKDDAKNITGAEELIRHMEGSYPLFKEYRGKLLNILQGLEDTEELFTLSQGDDETALAYRYALVNLNPFVLMDIDHTKHNPNGELDLYHAKTNPNGLTPIYLEKRAEMMSVMMDKMTGKFIQNKYNYQDLAENININETSLDGHHGNIDTYNDNTQVIFGGTGHDTIKAKDTGDNNNFLFGGAGHDIIIGGKGNDYLEGGQGYDTYHISDHDTIFDADGKGVMMFGGKALPSDFILKQGSSGIWEAKDSAGNVLYTAIKGVNDLLITSTDSPADRVTIKDFFLTSTKRDTTYSALSIILGDSQEDIDKNRTYTIKADDKYLSNIYTGGFPTNYLDIYGSSKVDNIFGTGRKYLNIDAGDGHDLIFGGDMADVIRGGAGNDVISGSPNFYDFEPEDSTRLPKPEKDSEGNLIGVDKDLIIGGEGNDLISAGIGDDIIWVDHEYKSNGKTPIHTDSNNPNNTHNNKKGDWALGGRGDDVIHGGANQDFLQGGADSDIIYGGGGDDVILGDGHIRYGTKSKTIFNSSSIDYETTIGGGVHPLVPGGVHSRPVFRQGDALSIEHRYDKGKHIQDKQPSAYYRDPITFEWTLTIDADKGDYTITPHEEVKLSYDKHAFESKHANDTLYGGAGDDLVIGQYGNDYLDGGKGDDILWGDDNRDASIEGNDTLKGGTGRDRLIGGKGNDTYVFDLEDIKTEADGKTIIDTDNNGQLIVDGKNWAGKTWVVDTDSKDVYFDGEGNRLDKNGSEYIITVKDAGATITIKDTPVAKGDAGDILLGMILAKEVKNTAPIVHNPVSDQMVLAERDIALGLGEVFFDADGDELTYSIQGADGLHFDPTTKMLTGKAPDKGVFNITLTATDPKGEHANTSFTLRVNERPTLVSALTLPLVLSQDNAMMQIGLDKLFVDNDGDALSYSLSANSLSGIYIDNNHLIIDPATTEIGMHDITVTATDSFGQSVSTNASFTIKGSEPVVMPEPVLPITPTLDPTIRGKRYVGKLGADDITGDDKANTINGLTGDDVLSGGRGNDTLIGGFGHDTLIGGLDNDLLIGGYGNDTYLYHKGDGLDTIRDVGGLDILKISGLMLSDLGFIKQGNHLLIDVRQNDDGIIIEDYFKSNSIIASQKPHVPNIERIYINDKFVGYDEIIKMADVVI</sequence>
<dbReference type="Pfam" id="PF00353">
    <property type="entry name" value="HemolysinCabind"/>
    <property type="match status" value="8"/>
</dbReference>
<evidence type="ECO:0000256" key="2">
    <source>
        <dbReference type="ARBA" id="ARBA00022525"/>
    </source>
</evidence>
<feature type="domain" description="Dystroglycan-type cadherin-like" evidence="5">
    <location>
        <begin position="1163"/>
        <end position="1253"/>
    </location>
</feature>
<dbReference type="PRINTS" id="PR00313">
    <property type="entry name" value="CABNDNGRPT"/>
</dbReference>
<protein>
    <submittedName>
        <fullName evidence="6">Cyclolysin</fullName>
    </submittedName>
</protein>
<dbReference type="Pfam" id="PF05345">
    <property type="entry name" value="He_PIG"/>
    <property type="match status" value="1"/>
</dbReference>
<dbReference type="GeneID" id="302270466"/>
<dbReference type="PANTHER" id="PTHR38340">
    <property type="entry name" value="S-LAYER PROTEIN"/>
    <property type="match status" value="1"/>
</dbReference>
<dbReference type="SMART" id="SM00736">
    <property type="entry name" value="CADG"/>
    <property type="match status" value="1"/>
</dbReference>
<feature type="region of interest" description="Disordered" evidence="4">
    <location>
        <begin position="824"/>
        <end position="843"/>
    </location>
</feature>
<dbReference type="GO" id="GO:0016020">
    <property type="term" value="C:membrane"/>
    <property type="evidence" value="ECO:0007669"/>
    <property type="project" value="InterPro"/>
</dbReference>
<evidence type="ECO:0000256" key="3">
    <source>
        <dbReference type="ARBA" id="ARBA00022837"/>
    </source>
</evidence>
<name>A0A378QIK2_MORLA</name>
<dbReference type="InterPro" id="IPR006644">
    <property type="entry name" value="Cadg"/>
</dbReference>
<dbReference type="Gene3D" id="2.60.40.10">
    <property type="entry name" value="Immunoglobulins"/>
    <property type="match status" value="1"/>
</dbReference>
<dbReference type="GO" id="GO:0005576">
    <property type="term" value="C:extracellular region"/>
    <property type="evidence" value="ECO:0007669"/>
    <property type="project" value="UniProtKB-SubCell"/>
</dbReference>
<keyword evidence="2" id="KW-0964">Secreted</keyword>
<keyword evidence="3" id="KW-0106">Calcium</keyword>
<dbReference type="InterPro" id="IPR001343">
    <property type="entry name" value="Hemolysn_Ca-bd"/>
</dbReference>